<evidence type="ECO:0000313" key="4">
    <source>
        <dbReference type="EMBL" id="NSJ79561.1"/>
    </source>
</evidence>
<accession>A0A173TJ80</accession>
<dbReference type="EMBL" id="CYXY01000011">
    <property type="protein sequence ID" value="CUN01905.1"/>
    <property type="molecule type" value="Genomic_DNA"/>
</dbReference>
<dbReference type="RefSeq" id="WP_070099304.1">
    <property type="nucleotide sequence ID" value="NZ_BAABYN010000001.1"/>
</dbReference>
<proteinExistence type="predicted"/>
<evidence type="ECO:0000313" key="6">
    <source>
        <dbReference type="Proteomes" id="UP001644750"/>
    </source>
</evidence>
<sequence>MSKKRIRVIGLFIAVLSLAVLSGCGSAKKKQKATTKTTEVASTTEKENISKNKDQQTITSSATTEATTKVTTSTTTSTAKKTTKATTETPIATKKDEQKAAVKATVTYNGFSDTNSVEMKMSDGSYEVMIVEKEDLIKKLEDLNPGTKVTIRYKAKAGQANKQIIAVF</sequence>
<evidence type="ECO:0000256" key="2">
    <source>
        <dbReference type="SAM" id="SignalP"/>
    </source>
</evidence>
<feature type="chain" id="PRO_5039463006" evidence="2">
    <location>
        <begin position="23"/>
        <end position="168"/>
    </location>
</feature>
<feature type="compositionally biased region" description="Low complexity" evidence="1">
    <location>
        <begin position="57"/>
        <end position="92"/>
    </location>
</feature>
<protein>
    <submittedName>
        <fullName evidence="4">Nucleolar protein 3</fullName>
    </submittedName>
</protein>
<dbReference type="PROSITE" id="PS51257">
    <property type="entry name" value="PROKAR_LIPOPROTEIN"/>
    <property type="match status" value="1"/>
</dbReference>
<organism evidence="3 5">
    <name type="scientific">Anaerostipes hadrus</name>
    <dbReference type="NCBI Taxonomy" id="649756"/>
    <lineage>
        <taxon>Bacteria</taxon>
        <taxon>Bacillati</taxon>
        <taxon>Bacillota</taxon>
        <taxon>Clostridia</taxon>
        <taxon>Lachnospirales</taxon>
        <taxon>Lachnospiraceae</taxon>
        <taxon>Anaerostipes</taxon>
    </lineage>
</organism>
<dbReference type="EMBL" id="JAAITB010000016">
    <property type="protein sequence ID" value="NSJ79561.1"/>
    <property type="molecule type" value="Genomic_DNA"/>
</dbReference>
<keyword evidence="6" id="KW-1185">Reference proteome</keyword>
<evidence type="ECO:0000313" key="5">
    <source>
        <dbReference type="Proteomes" id="UP000095553"/>
    </source>
</evidence>
<feature type="region of interest" description="Disordered" evidence="1">
    <location>
        <begin position="31"/>
        <end position="95"/>
    </location>
</feature>
<feature type="signal peptide" evidence="2">
    <location>
        <begin position="1"/>
        <end position="22"/>
    </location>
</feature>
<reference evidence="3 5" key="1">
    <citation type="submission" date="2015-09" db="EMBL/GenBank/DDBJ databases">
        <authorList>
            <consortium name="Pathogen Informatics"/>
        </authorList>
    </citation>
    <scope>NUCLEOTIDE SEQUENCE [LARGE SCALE GENOMIC DNA]</scope>
    <source>
        <strain evidence="3 5">2789STDY5834959</strain>
    </source>
</reference>
<dbReference type="Proteomes" id="UP001644750">
    <property type="component" value="Unassembled WGS sequence"/>
</dbReference>
<dbReference type="Proteomes" id="UP000095553">
    <property type="component" value="Unassembled WGS sequence"/>
</dbReference>
<evidence type="ECO:0000256" key="1">
    <source>
        <dbReference type="SAM" id="MobiDB-lite"/>
    </source>
</evidence>
<gene>
    <name evidence="3" type="ORF">ERS852571_02017</name>
    <name evidence="4" type="ORF">G5A72_08200</name>
</gene>
<keyword evidence="2" id="KW-0732">Signal</keyword>
<feature type="compositionally biased region" description="Low complexity" evidence="1">
    <location>
        <begin position="34"/>
        <end position="43"/>
    </location>
</feature>
<reference evidence="4" key="3">
    <citation type="submission" date="2020-02" db="EMBL/GenBank/DDBJ databases">
        <authorList>
            <person name="Littmann E."/>
            <person name="Sorbara M."/>
        </authorList>
    </citation>
    <scope>NUCLEOTIDE SEQUENCE</scope>
    <source>
        <strain evidence="4">MSK.14.57</strain>
    </source>
</reference>
<evidence type="ECO:0000313" key="3">
    <source>
        <dbReference type="EMBL" id="CUN01905.1"/>
    </source>
</evidence>
<feature type="compositionally biased region" description="Basic and acidic residues" evidence="1">
    <location>
        <begin position="44"/>
        <end position="54"/>
    </location>
</feature>
<reference evidence="4 6" key="2">
    <citation type="journal article" date="2020" name="Cell Host Microbe">
        <title>Functional and Genomic Variation between Human-Derived Isolates of Lachnospiraceae Reveals Inter- and Intra-Species Diversity.</title>
        <authorList>
            <person name="Sorbara M.T."/>
            <person name="Littmann E.R."/>
            <person name="Fontana E."/>
            <person name="Moody T.U."/>
            <person name="Kohout C.E."/>
            <person name="Gjonbalaj M."/>
            <person name="Eaton V."/>
            <person name="Seok R."/>
            <person name="Leiner I.M."/>
            <person name="Pamer E.G."/>
        </authorList>
    </citation>
    <scope>NUCLEOTIDE SEQUENCE [LARGE SCALE GENOMIC DNA]</scope>
    <source>
        <strain evidence="4 6">MSK.14.57</strain>
    </source>
</reference>
<name>A0A173TJ80_ANAHA</name>
<dbReference type="AlphaFoldDB" id="A0A173TJ80"/>